<accession>F6TK16</accession>
<dbReference type="Gene3D" id="3.40.50.720">
    <property type="entry name" value="NAD(P)-binding Rossmann-like Domain"/>
    <property type="match status" value="1"/>
</dbReference>
<dbReference type="Proteomes" id="UP000008144">
    <property type="component" value="Chromosome 3"/>
</dbReference>
<protein>
    <submittedName>
        <fullName evidence="6">Very-long-chain 3-oxoacyl-CoA reductase-like</fullName>
    </submittedName>
</protein>
<keyword evidence="3" id="KW-0444">Lipid biosynthesis</keyword>
<dbReference type="GeneTree" id="ENSGT00940000165708"/>
<evidence type="ECO:0000256" key="3">
    <source>
        <dbReference type="ARBA" id="ARBA00022955"/>
    </source>
</evidence>
<keyword evidence="7" id="KW-1185">Reference proteome</keyword>
<dbReference type="STRING" id="7719.ENSCINP00000019458"/>
<dbReference type="GO" id="GO:0006694">
    <property type="term" value="P:steroid biosynthetic process"/>
    <property type="evidence" value="ECO:0007669"/>
    <property type="project" value="UniProtKB-KW"/>
</dbReference>
<evidence type="ECO:0000256" key="2">
    <source>
        <dbReference type="ARBA" id="ARBA00022857"/>
    </source>
</evidence>
<accession>A0A1W2WMZ3</accession>
<evidence type="ECO:0000313" key="7">
    <source>
        <dbReference type="Proteomes" id="UP000008144"/>
    </source>
</evidence>
<dbReference type="PANTHER" id="PTHR43899">
    <property type="entry name" value="RH59310P"/>
    <property type="match status" value="1"/>
</dbReference>
<dbReference type="OrthoDB" id="5545019at2759"/>
<dbReference type="GeneID" id="100176329"/>
<proteinExistence type="inferred from homology"/>
<dbReference type="InterPro" id="IPR002347">
    <property type="entry name" value="SDR_fam"/>
</dbReference>
<evidence type="ECO:0000256" key="5">
    <source>
        <dbReference type="RuleBase" id="RU000363"/>
    </source>
</evidence>
<evidence type="ECO:0000256" key="1">
    <source>
        <dbReference type="ARBA" id="ARBA00006484"/>
    </source>
</evidence>
<keyword evidence="3" id="KW-0443">Lipid metabolism</keyword>
<dbReference type="FunCoup" id="F6TK16">
    <property type="interactions" value="13"/>
</dbReference>
<evidence type="ECO:0000313" key="6">
    <source>
        <dbReference type="Ensembl" id="ENSCINP00000019458.3"/>
    </source>
</evidence>
<evidence type="ECO:0000256" key="4">
    <source>
        <dbReference type="ARBA" id="ARBA00023002"/>
    </source>
</evidence>
<dbReference type="SUPFAM" id="SSF51735">
    <property type="entry name" value="NAD(P)-binding Rossmann-fold domains"/>
    <property type="match status" value="1"/>
</dbReference>
<dbReference type="EMBL" id="EAAA01001703">
    <property type="status" value="NOT_ANNOTATED_CDS"/>
    <property type="molecule type" value="Genomic_DNA"/>
</dbReference>
<comment type="similarity">
    <text evidence="1 5">Belongs to the short-chain dehydrogenases/reductases (SDR) family.</text>
</comment>
<sequence length="310" mass="34547">MECWLFTYIGIATCSIVAFKFVSKIVHALRIYVFPTVPKFSKYGKWTVVTGCTSGIGKSIAKALAARGQNIALISRNPEKLKTVATELETKYNVQTKYLVIDFTQDESIYEKIEEFLQGMDIGTLVNNVGMASPLAFYLDTKNLSQILPAIMKVNVMSVFKMTQIVLPGMMERKRGLILNISSASSLVPVNGFSVYGATKALVNYFSKCISRECEGHGITVQSVKPFFVSTNMVNNVKPNMLVMDADYYVNSLLGTIGKERESDGCWQHGLQGFFVRHMTEGTFNALMKRRMKTMQRNLSLAGKAAKKDN</sequence>
<dbReference type="KEGG" id="cin:100176329"/>
<dbReference type="RefSeq" id="XP_002130556.1">
    <property type="nucleotide sequence ID" value="XM_002130520.3"/>
</dbReference>
<name>F6TK16_CIOIN</name>
<organism evidence="6 7">
    <name type="scientific">Ciona intestinalis</name>
    <name type="common">Transparent sea squirt</name>
    <name type="synonym">Ascidia intestinalis</name>
    <dbReference type="NCBI Taxonomy" id="7719"/>
    <lineage>
        <taxon>Eukaryota</taxon>
        <taxon>Metazoa</taxon>
        <taxon>Chordata</taxon>
        <taxon>Tunicata</taxon>
        <taxon>Ascidiacea</taxon>
        <taxon>Phlebobranchia</taxon>
        <taxon>Cionidae</taxon>
        <taxon>Ciona</taxon>
    </lineage>
</organism>
<reference evidence="6" key="2">
    <citation type="journal article" date="2008" name="Genome Biol.">
        <title>Improved genome assembly and evidence-based global gene model set for the chordate Ciona intestinalis: new insight into intron and operon populations.</title>
        <authorList>
            <person name="Satou Y."/>
            <person name="Mineta K."/>
            <person name="Ogasawara M."/>
            <person name="Sasakura Y."/>
            <person name="Shoguchi E."/>
            <person name="Ueno K."/>
            <person name="Yamada L."/>
            <person name="Matsumoto J."/>
            <person name="Wasserscheid J."/>
            <person name="Dewar K."/>
            <person name="Wiley G.B."/>
            <person name="Macmil S.L."/>
            <person name="Roe B.A."/>
            <person name="Zeller R.W."/>
            <person name="Hastings K.E."/>
            <person name="Lemaire P."/>
            <person name="Lindquist E."/>
            <person name="Endo T."/>
            <person name="Hotta K."/>
            <person name="Inaba K."/>
        </authorList>
    </citation>
    <scope>NUCLEOTIDE SEQUENCE [LARGE SCALE GENOMIC DNA]</scope>
    <source>
        <strain evidence="6">wild type</strain>
    </source>
</reference>
<dbReference type="Ensembl" id="ENSCINT00000019458.3">
    <property type="protein sequence ID" value="ENSCINP00000019458.3"/>
    <property type="gene ID" value="ENSCING00000009567.3"/>
</dbReference>
<dbReference type="Pfam" id="PF00106">
    <property type="entry name" value="adh_short"/>
    <property type="match status" value="1"/>
</dbReference>
<gene>
    <name evidence="6" type="primary">LOC100176329</name>
</gene>
<keyword evidence="3" id="KW-0752">Steroid biosynthesis</keyword>
<keyword evidence="2" id="KW-0521">NADP</keyword>
<dbReference type="PRINTS" id="PR00081">
    <property type="entry name" value="GDHRDH"/>
</dbReference>
<dbReference type="OMA" id="CKASINF"/>
<dbReference type="InParanoid" id="F6TK16"/>
<reference evidence="7" key="1">
    <citation type="journal article" date="2002" name="Science">
        <title>The draft genome of Ciona intestinalis: insights into chordate and vertebrate origins.</title>
        <authorList>
            <person name="Dehal P."/>
            <person name="Satou Y."/>
            <person name="Campbell R.K."/>
            <person name="Chapman J."/>
            <person name="Degnan B."/>
            <person name="De Tomaso A."/>
            <person name="Davidson B."/>
            <person name="Di Gregorio A."/>
            <person name="Gelpke M."/>
            <person name="Goodstein D.M."/>
            <person name="Harafuji N."/>
            <person name="Hastings K.E."/>
            <person name="Ho I."/>
            <person name="Hotta K."/>
            <person name="Huang W."/>
            <person name="Kawashima T."/>
            <person name="Lemaire P."/>
            <person name="Martinez D."/>
            <person name="Meinertzhagen I.A."/>
            <person name="Necula S."/>
            <person name="Nonaka M."/>
            <person name="Putnam N."/>
            <person name="Rash S."/>
            <person name="Saiga H."/>
            <person name="Satake M."/>
            <person name="Terry A."/>
            <person name="Yamada L."/>
            <person name="Wang H.G."/>
            <person name="Awazu S."/>
            <person name="Azumi K."/>
            <person name="Boore J."/>
            <person name="Branno M."/>
            <person name="Chin-Bow S."/>
            <person name="DeSantis R."/>
            <person name="Doyle S."/>
            <person name="Francino P."/>
            <person name="Keys D.N."/>
            <person name="Haga S."/>
            <person name="Hayashi H."/>
            <person name="Hino K."/>
            <person name="Imai K.S."/>
            <person name="Inaba K."/>
            <person name="Kano S."/>
            <person name="Kobayashi K."/>
            <person name="Kobayashi M."/>
            <person name="Lee B.I."/>
            <person name="Makabe K.W."/>
            <person name="Manohar C."/>
            <person name="Matassi G."/>
            <person name="Medina M."/>
            <person name="Mochizuki Y."/>
            <person name="Mount S."/>
            <person name="Morishita T."/>
            <person name="Miura S."/>
            <person name="Nakayama A."/>
            <person name="Nishizaka S."/>
            <person name="Nomoto H."/>
            <person name="Ohta F."/>
            <person name="Oishi K."/>
            <person name="Rigoutsos I."/>
            <person name="Sano M."/>
            <person name="Sasaki A."/>
            <person name="Sasakura Y."/>
            <person name="Shoguchi E."/>
            <person name="Shin-i T."/>
            <person name="Spagnuolo A."/>
            <person name="Stainier D."/>
            <person name="Suzuki M.M."/>
            <person name="Tassy O."/>
            <person name="Takatori N."/>
            <person name="Tokuoka M."/>
            <person name="Yagi K."/>
            <person name="Yoshizaki F."/>
            <person name="Wada S."/>
            <person name="Zhang C."/>
            <person name="Hyatt P.D."/>
            <person name="Larimer F."/>
            <person name="Detter C."/>
            <person name="Doggett N."/>
            <person name="Glavina T."/>
            <person name="Hawkins T."/>
            <person name="Richardson P."/>
            <person name="Lucas S."/>
            <person name="Kohara Y."/>
            <person name="Levine M."/>
            <person name="Satoh N."/>
            <person name="Rokhsar D.S."/>
        </authorList>
    </citation>
    <scope>NUCLEOTIDE SEQUENCE [LARGE SCALE GENOMIC DNA]</scope>
</reference>
<reference evidence="6" key="3">
    <citation type="submission" date="2025-08" db="UniProtKB">
        <authorList>
            <consortium name="Ensembl"/>
        </authorList>
    </citation>
    <scope>IDENTIFICATION</scope>
</reference>
<dbReference type="FunFam" id="3.40.50.720:FF:000137">
    <property type="entry name" value="Hydroxysteroid (17-beta) dehydrogenase 3"/>
    <property type="match status" value="1"/>
</dbReference>
<dbReference type="InterPro" id="IPR051019">
    <property type="entry name" value="VLCFA-Steroid_DH"/>
</dbReference>
<dbReference type="PANTHER" id="PTHR43899:SF13">
    <property type="entry name" value="RH59310P"/>
    <property type="match status" value="1"/>
</dbReference>
<dbReference type="HOGENOM" id="CLU_010194_38_0_1"/>
<dbReference type="CDD" id="cd05356">
    <property type="entry name" value="17beta-HSD1_like_SDR_c"/>
    <property type="match status" value="1"/>
</dbReference>
<dbReference type="PRINTS" id="PR00080">
    <property type="entry name" value="SDRFAMILY"/>
</dbReference>
<dbReference type="AlphaFoldDB" id="F6TK16"/>
<dbReference type="PIRSF" id="PIRSF000126">
    <property type="entry name" value="11-beta-HSD1"/>
    <property type="match status" value="1"/>
</dbReference>
<dbReference type="InterPro" id="IPR036291">
    <property type="entry name" value="NAD(P)-bd_dom_sf"/>
</dbReference>
<reference evidence="6" key="4">
    <citation type="submission" date="2025-09" db="UniProtKB">
        <authorList>
            <consortium name="Ensembl"/>
        </authorList>
    </citation>
    <scope>IDENTIFICATION</scope>
</reference>
<keyword evidence="4" id="KW-0560">Oxidoreductase</keyword>
<dbReference type="GO" id="GO:0016491">
    <property type="term" value="F:oxidoreductase activity"/>
    <property type="evidence" value="ECO:0000318"/>
    <property type="project" value="GO_Central"/>
</dbReference>
<dbReference type="GO" id="GO:0005783">
    <property type="term" value="C:endoplasmic reticulum"/>
    <property type="evidence" value="ECO:0000318"/>
    <property type="project" value="GO_Central"/>
</dbReference>